<dbReference type="EMBL" id="JBHSJJ010000001">
    <property type="protein sequence ID" value="MFC4870643.1"/>
    <property type="molecule type" value="Genomic_DNA"/>
</dbReference>
<dbReference type="PANTHER" id="PTHR41983:SF2">
    <property type="entry name" value="SHORT-CHAIN FATTY ACID TRANSPORTER-RELATED"/>
    <property type="match status" value="1"/>
</dbReference>
<feature type="transmembrane region" description="Helical" evidence="1">
    <location>
        <begin position="281"/>
        <end position="300"/>
    </location>
</feature>
<organism evidence="2 3">
    <name type="scientific">Negadavirga shengliensis</name>
    <dbReference type="NCBI Taxonomy" id="1389218"/>
    <lineage>
        <taxon>Bacteria</taxon>
        <taxon>Pseudomonadati</taxon>
        <taxon>Bacteroidota</taxon>
        <taxon>Cytophagia</taxon>
        <taxon>Cytophagales</taxon>
        <taxon>Cyclobacteriaceae</taxon>
        <taxon>Negadavirga</taxon>
    </lineage>
</organism>
<accession>A0ABV9SW81</accession>
<gene>
    <name evidence="2" type="ORF">ACFPFU_03020</name>
</gene>
<evidence type="ECO:0000313" key="2">
    <source>
        <dbReference type="EMBL" id="MFC4870643.1"/>
    </source>
</evidence>
<dbReference type="PANTHER" id="PTHR41983">
    <property type="entry name" value="SHORT-CHAIN FATTY ACID TRANSPORTER-RELATED"/>
    <property type="match status" value="1"/>
</dbReference>
<keyword evidence="1" id="KW-1133">Transmembrane helix</keyword>
<dbReference type="Pfam" id="PF02667">
    <property type="entry name" value="SCFA_trans"/>
    <property type="match status" value="1"/>
</dbReference>
<keyword evidence="1" id="KW-0812">Transmembrane</keyword>
<feature type="transmembrane region" description="Helical" evidence="1">
    <location>
        <begin position="349"/>
        <end position="367"/>
    </location>
</feature>
<feature type="transmembrane region" description="Helical" evidence="1">
    <location>
        <begin position="98"/>
        <end position="124"/>
    </location>
</feature>
<comment type="caution">
    <text evidence="2">The sequence shown here is derived from an EMBL/GenBank/DDBJ whole genome shotgun (WGS) entry which is preliminary data.</text>
</comment>
<dbReference type="RefSeq" id="WP_377061352.1">
    <property type="nucleotide sequence ID" value="NZ_JBHSJJ010000001.1"/>
</dbReference>
<reference evidence="3" key="1">
    <citation type="journal article" date="2019" name="Int. J. Syst. Evol. Microbiol.">
        <title>The Global Catalogue of Microorganisms (GCM) 10K type strain sequencing project: providing services to taxonomists for standard genome sequencing and annotation.</title>
        <authorList>
            <consortium name="The Broad Institute Genomics Platform"/>
            <consortium name="The Broad Institute Genome Sequencing Center for Infectious Disease"/>
            <person name="Wu L."/>
            <person name="Ma J."/>
        </authorList>
    </citation>
    <scope>NUCLEOTIDE SEQUENCE [LARGE SCALE GENOMIC DNA]</scope>
    <source>
        <strain evidence="3">CGMCC 4.7466</strain>
    </source>
</reference>
<evidence type="ECO:0000256" key="1">
    <source>
        <dbReference type="SAM" id="Phobius"/>
    </source>
</evidence>
<feature type="transmembrane region" description="Helical" evidence="1">
    <location>
        <begin position="136"/>
        <end position="162"/>
    </location>
</feature>
<feature type="transmembrane region" description="Helical" evidence="1">
    <location>
        <begin position="416"/>
        <end position="434"/>
    </location>
</feature>
<name>A0ABV9SW81_9BACT</name>
<dbReference type="Proteomes" id="UP001595818">
    <property type="component" value="Unassembled WGS sequence"/>
</dbReference>
<feature type="transmembrane region" description="Helical" evidence="1">
    <location>
        <begin position="61"/>
        <end position="77"/>
    </location>
</feature>
<feature type="transmembrane region" description="Helical" evidence="1">
    <location>
        <begin position="320"/>
        <end position="342"/>
    </location>
</feature>
<sequence length="464" mass="51305">MMIRRLGESFSESFKRLMPDAFVFALLLTILVVLLALIYTPSGPLTVLEAWYTGFWDLLDFGMQMVLILVTGFAIALSPPIQKGVDHLSKWLSSPTKVYLGVMLFGALFTLVSWSWIVMTALLARQLAEKVEGIDYPYLVACVYLTFHGWVAGLSSSIPLLLNTPDNFLIKSGILSDTLSTGITLGSTLNLFFILFIFTLPPLLMVLLKPKDKTIPIDQLCILEEPEEKLSVETEALQLSGGKRTFSDYLNGNSWITGIVVLMGWVYIFQRFIREGFGLDLPIMIFIFLMTGMTLHKTPLRYVLAMKRASSNISGIVFQYPFYAGIMGIMLHTGLGDAIAVFLASHANLITYPFYAFLAGGIVNFAIPSAGGEFAVLAPGILKAVANLAHESGLDPEPLQARASMAIAYGESLTNLLQPFFFLTIVPVMCKGLYLQARDVLGHLIIPFILYFILEALMVTFFPL</sequence>
<feature type="transmembrane region" description="Helical" evidence="1">
    <location>
        <begin position="441"/>
        <end position="462"/>
    </location>
</feature>
<feature type="transmembrane region" description="Helical" evidence="1">
    <location>
        <begin position="21"/>
        <end position="41"/>
    </location>
</feature>
<keyword evidence="1" id="KW-0472">Membrane</keyword>
<feature type="transmembrane region" description="Helical" evidence="1">
    <location>
        <begin position="183"/>
        <end position="204"/>
    </location>
</feature>
<proteinExistence type="predicted"/>
<feature type="transmembrane region" description="Helical" evidence="1">
    <location>
        <begin position="252"/>
        <end position="269"/>
    </location>
</feature>
<dbReference type="InterPro" id="IPR006160">
    <property type="entry name" value="SCFA_transpt_AtoE"/>
</dbReference>
<protein>
    <submittedName>
        <fullName evidence="2">TIGR00366 family protein</fullName>
    </submittedName>
</protein>
<evidence type="ECO:0000313" key="3">
    <source>
        <dbReference type="Proteomes" id="UP001595818"/>
    </source>
</evidence>
<keyword evidence="3" id="KW-1185">Reference proteome</keyword>